<evidence type="ECO:0000256" key="5">
    <source>
        <dbReference type="SAM" id="Phobius"/>
    </source>
</evidence>
<proteinExistence type="predicted"/>
<keyword evidence="2 5" id="KW-0812">Transmembrane</keyword>
<comment type="caution">
    <text evidence="7">The sequence shown here is derived from an EMBL/GenBank/DDBJ whole genome shotgun (WGS) entry which is preliminary data.</text>
</comment>
<dbReference type="PANTHER" id="PTHR11814">
    <property type="entry name" value="SULFATE TRANSPORTER"/>
    <property type="match status" value="1"/>
</dbReference>
<evidence type="ECO:0000256" key="4">
    <source>
        <dbReference type="ARBA" id="ARBA00023136"/>
    </source>
</evidence>
<comment type="subcellular location">
    <subcellularLocation>
        <location evidence="1">Membrane</location>
        <topology evidence="1">Multi-pass membrane protein</topology>
    </subcellularLocation>
</comment>
<sequence length="371" mass="40112">MKTELIHSYSTASLSALAKSDSSLSLSAEFHPGGYSSSPQPPETKSSNLDLAKAVAREWWVKTARRKTIERKFPMIRWLPNYSTDKLVSDIVAGFTVGLTILPQGLAYAQVAGLPPQYGLYSGFVGCFVYILLGGTAEVTIGPTAIMSIITYTFFNNFLFLAGFIVNFISTPVNSGFTSAAAITICSTQIKGLLGLKFAAEGFLPTIKGAIQHIYEVRLSDSILSLICIISLLVLMKLQLLLRFVTNRIPILNQPLWFISTARNAIIVIVCTAVAAGIGPSQPFSIVGHIVPGLPEFASPPFTIQDPATNVTYSFTDILQEEASALVVLPLLSIMEHITIAKAFARPENPIDASQEMLSIGISNIIGSFFR</sequence>
<gene>
    <name evidence="7" type="ORF">Fcan01_02156</name>
</gene>
<evidence type="ECO:0000313" key="8">
    <source>
        <dbReference type="Proteomes" id="UP000198287"/>
    </source>
</evidence>
<dbReference type="EMBL" id="LNIX01000001">
    <property type="protein sequence ID" value="OXA63702.1"/>
    <property type="molecule type" value="Genomic_DNA"/>
</dbReference>
<feature type="transmembrane region" description="Helical" evidence="5">
    <location>
        <begin position="118"/>
        <end position="137"/>
    </location>
</feature>
<dbReference type="GO" id="GO:0016020">
    <property type="term" value="C:membrane"/>
    <property type="evidence" value="ECO:0007669"/>
    <property type="project" value="UniProtKB-SubCell"/>
</dbReference>
<feature type="transmembrane region" description="Helical" evidence="5">
    <location>
        <begin position="223"/>
        <end position="244"/>
    </location>
</feature>
<feature type="transmembrane region" description="Helical" evidence="5">
    <location>
        <begin position="87"/>
        <end position="106"/>
    </location>
</feature>
<evidence type="ECO:0000313" key="7">
    <source>
        <dbReference type="EMBL" id="OXA63702.1"/>
    </source>
</evidence>
<reference evidence="7 8" key="1">
    <citation type="submission" date="2015-12" db="EMBL/GenBank/DDBJ databases">
        <title>The genome of Folsomia candida.</title>
        <authorList>
            <person name="Faddeeva A."/>
            <person name="Derks M.F."/>
            <person name="Anvar Y."/>
            <person name="Smit S."/>
            <person name="Van Straalen N."/>
            <person name="Roelofs D."/>
        </authorList>
    </citation>
    <scope>NUCLEOTIDE SEQUENCE [LARGE SCALE GENOMIC DNA]</scope>
    <source>
        <strain evidence="7 8">VU population</strain>
        <tissue evidence="7">Whole body</tissue>
    </source>
</reference>
<evidence type="ECO:0000256" key="1">
    <source>
        <dbReference type="ARBA" id="ARBA00004141"/>
    </source>
</evidence>
<organism evidence="7 8">
    <name type="scientific">Folsomia candida</name>
    <name type="common">Springtail</name>
    <dbReference type="NCBI Taxonomy" id="158441"/>
    <lineage>
        <taxon>Eukaryota</taxon>
        <taxon>Metazoa</taxon>
        <taxon>Ecdysozoa</taxon>
        <taxon>Arthropoda</taxon>
        <taxon>Hexapoda</taxon>
        <taxon>Collembola</taxon>
        <taxon>Entomobryomorpha</taxon>
        <taxon>Isotomoidea</taxon>
        <taxon>Isotomidae</taxon>
        <taxon>Proisotominae</taxon>
        <taxon>Folsomia</taxon>
    </lineage>
</organism>
<dbReference type="InterPro" id="IPR011547">
    <property type="entry name" value="SLC26A/SulP_dom"/>
</dbReference>
<feature type="transmembrane region" description="Helical" evidence="5">
    <location>
        <begin position="256"/>
        <end position="278"/>
    </location>
</feature>
<dbReference type="OMA" id="THIYNID"/>
<dbReference type="OrthoDB" id="288203at2759"/>
<accession>A0A226F1Q2</accession>
<keyword evidence="8" id="KW-1185">Reference proteome</keyword>
<dbReference type="Proteomes" id="UP000198287">
    <property type="component" value="Unassembled WGS sequence"/>
</dbReference>
<evidence type="ECO:0000256" key="2">
    <source>
        <dbReference type="ARBA" id="ARBA00022692"/>
    </source>
</evidence>
<evidence type="ECO:0000256" key="3">
    <source>
        <dbReference type="ARBA" id="ARBA00022989"/>
    </source>
</evidence>
<name>A0A226F1Q2_FOLCA</name>
<feature type="domain" description="SLC26A/SulP transporter" evidence="6">
    <location>
        <begin position="163"/>
        <end position="370"/>
    </location>
</feature>
<dbReference type="GO" id="GO:0055085">
    <property type="term" value="P:transmembrane transport"/>
    <property type="evidence" value="ECO:0007669"/>
    <property type="project" value="InterPro"/>
</dbReference>
<dbReference type="Pfam" id="PF00916">
    <property type="entry name" value="Sulfate_transp"/>
    <property type="match status" value="2"/>
</dbReference>
<keyword evidence="3 5" id="KW-1133">Transmembrane helix</keyword>
<dbReference type="InterPro" id="IPR001902">
    <property type="entry name" value="SLC26A/SulP_fam"/>
</dbReference>
<dbReference type="AlphaFoldDB" id="A0A226F1Q2"/>
<keyword evidence="4 5" id="KW-0472">Membrane</keyword>
<feature type="domain" description="SLC26A/SulP transporter" evidence="6">
    <location>
        <begin position="87"/>
        <end position="157"/>
    </location>
</feature>
<feature type="transmembrane region" description="Helical" evidence="5">
    <location>
        <begin position="149"/>
        <end position="169"/>
    </location>
</feature>
<protein>
    <submittedName>
        <fullName evidence="7">Sodium-independent sulfate anion transporter</fullName>
    </submittedName>
</protein>
<evidence type="ECO:0000259" key="6">
    <source>
        <dbReference type="Pfam" id="PF00916"/>
    </source>
</evidence>